<evidence type="ECO:0000313" key="2">
    <source>
        <dbReference type="EMBL" id="EKC56700.1"/>
    </source>
</evidence>
<dbReference type="GO" id="GO:0004642">
    <property type="term" value="F:phosphoribosylformylglycinamidine synthase activity"/>
    <property type="evidence" value="ECO:0007669"/>
    <property type="project" value="TreeGrafter"/>
</dbReference>
<dbReference type="Pfam" id="PF22689">
    <property type="entry name" value="FGAR-AT_PurM_N-like"/>
    <property type="match status" value="1"/>
</dbReference>
<comment type="caution">
    <text evidence="2">The sequence shown here is derived from an EMBL/GenBank/DDBJ whole genome shotgun (WGS) entry which is preliminary data.</text>
</comment>
<dbReference type="GO" id="GO:0005737">
    <property type="term" value="C:cytoplasm"/>
    <property type="evidence" value="ECO:0007669"/>
    <property type="project" value="TreeGrafter"/>
</dbReference>
<evidence type="ECO:0000259" key="1">
    <source>
        <dbReference type="Pfam" id="PF22689"/>
    </source>
</evidence>
<dbReference type="SUPFAM" id="SSF55326">
    <property type="entry name" value="PurM N-terminal domain-like"/>
    <property type="match status" value="1"/>
</dbReference>
<dbReference type="PANTHER" id="PTHR10099">
    <property type="entry name" value="PHOSPHORIBOSYLFORMYLGLYCINAMIDINE SYNTHASE"/>
    <property type="match status" value="1"/>
</dbReference>
<dbReference type="AlphaFoldDB" id="K1SS81"/>
<feature type="domain" description="FGAR-AT PurM N-terminal-like" evidence="1">
    <location>
        <begin position="2"/>
        <end position="136"/>
    </location>
</feature>
<dbReference type="PANTHER" id="PTHR10099:SF1">
    <property type="entry name" value="PHOSPHORIBOSYLFORMYLGLYCINAMIDINE SYNTHASE"/>
    <property type="match status" value="1"/>
</dbReference>
<name>K1SS81_9ZZZZ</name>
<dbReference type="Gene3D" id="3.30.1330.10">
    <property type="entry name" value="PurM-like, N-terminal domain"/>
    <property type="match status" value="1"/>
</dbReference>
<feature type="non-terminal residue" evidence="2">
    <location>
        <position position="219"/>
    </location>
</feature>
<dbReference type="InterPro" id="IPR036921">
    <property type="entry name" value="PurM-like_N_sf"/>
</dbReference>
<protein>
    <submittedName>
        <fullName evidence="2">Phosphoribosylformylglycinamidine synthase</fullName>
    </submittedName>
</protein>
<dbReference type="InterPro" id="IPR055181">
    <property type="entry name" value="FGAR-AT_PurM_N-like"/>
</dbReference>
<dbReference type="CDD" id="cd02204">
    <property type="entry name" value="PurL_repeat2"/>
    <property type="match status" value="1"/>
</dbReference>
<dbReference type="EMBL" id="AJWZ01007512">
    <property type="protein sequence ID" value="EKC56700.1"/>
    <property type="molecule type" value="Genomic_DNA"/>
</dbReference>
<accession>K1SS81</accession>
<feature type="non-terminal residue" evidence="2">
    <location>
        <position position="1"/>
    </location>
</feature>
<sequence>QQGQGQIQLPLSDCGVVALDYRGEKGIVTAMGHAPQAGLADPKAGSVLSVAESLTNIVWAPLADGMDSISLSANWMWPCRSQKGEDARLYEGVKALSDFCCAIHVNVPTGKDSLSLTQQYPNGEKIIAPGTVIVSAGGEVSDVKKVVSPVLVNDKNSSLYHIDFSFDEQRLGGSAFAQSLGKVGSDVPTVKNPEYFVDCFNAVQELINRGWVMAGHDIS</sequence>
<organism evidence="2">
    <name type="scientific">human gut metagenome</name>
    <dbReference type="NCBI Taxonomy" id="408170"/>
    <lineage>
        <taxon>unclassified sequences</taxon>
        <taxon>metagenomes</taxon>
        <taxon>organismal metagenomes</taxon>
    </lineage>
</organism>
<proteinExistence type="predicted"/>
<dbReference type="InterPro" id="IPR036676">
    <property type="entry name" value="PurM-like_C_sf"/>
</dbReference>
<reference evidence="2" key="1">
    <citation type="journal article" date="2013" name="Environ. Microbiol.">
        <title>Microbiota from the distal guts of lean and obese adolescents exhibit partial functional redundancy besides clear differences in community structure.</title>
        <authorList>
            <person name="Ferrer M."/>
            <person name="Ruiz A."/>
            <person name="Lanza F."/>
            <person name="Haange S.B."/>
            <person name="Oberbach A."/>
            <person name="Till H."/>
            <person name="Bargiela R."/>
            <person name="Campoy C."/>
            <person name="Segura M.T."/>
            <person name="Richter M."/>
            <person name="von Bergen M."/>
            <person name="Seifert J."/>
            <person name="Suarez A."/>
        </authorList>
    </citation>
    <scope>NUCLEOTIDE SEQUENCE</scope>
</reference>
<dbReference type="GO" id="GO:0006164">
    <property type="term" value="P:purine nucleotide biosynthetic process"/>
    <property type="evidence" value="ECO:0007669"/>
    <property type="project" value="TreeGrafter"/>
</dbReference>
<dbReference type="SUPFAM" id="SSF56042">
    <property type="entry name" value="PurM C-terminal domain-like"/>
    <property type="match status" value="1"/>
</dbReference>
<gene>
    <name evidence="2" type="ORF">OBE_10930</name>
</gene>